<dbReference type="InterPro" id="IPR016197">
    <property type="entry name" value="Chromo-like_dom_sf"/>
</dbReference>
<dbReference type="Proteomes" id="UP000075809">
    <property type="component" value="Unassembled WGS sequence"/>
</dbReference>
<reference evidence="2 3" key="1">
    <citation type="submission" date="2015-09" db="EMBL/GenBank/DDBJ databases">
        <title>Trachymyrmex zeteki WGS genome.</title>
        <authorList>
            <person name="Nygaard S."/>
            <person name="Hu H."/>
            <person name="Boomsma J."/>
            <person name="Zhang G."/>
        </authorList>
    </citation>
    <scope>NUCLEOTIDE SEQUENCE [LARGE SCALE GENOMIC DNA]</scope>
    <source>
        <strain evidence="2">Tzet28-1</strain>
        <tissue evidence="2">Whole body</tissue>
    </source>
</reference>
<dbReference type="SUPFAM" id="SSF54160">
    <property type="entry name" value="Chromo domain-like"/>
    <property type="match status" value="1"/>
</dbReference>
<name>A0A151WIY7_9HYME</name>
<accession>A0A151WIY7</accession>
<dbReference type="EMBL" id="KQ983087">
    <property type="protein sequence ID" value="KYQ47695.1"/>
    <property type="molecule type" value="Genomic_DNA"/>
</dbReference>
<dbReference type="InterPro" id="IPR000953">
    <property type="entry name" value="Chromo/chromo_shadow_dom"/>
</dbReference>
<organism evidence="2 3">
    <name type="scientific">Mycetomoellerius zeteki</name>
    <dbReference type="NCBI Taxonomy" id="64791"/>
    <lineage>
        <taxon>Eukaryota</taxon>
        <taxon>Metazoa</taxon>
        <taxon>Ecdysozoa</taxon>
        <taxon>Arthropoda</taxon>
        <taxon>Hexapoda</taxon>
        <taxon>Insecta</taxon>
        <taxon>Pterygota</taxon>
        <taxon>Neoptera</taxon>
        <taxon>Endopterygota</taxon>
        <taxon>Hymenoptera</taxon>
        <taxon>Apocrita</taxon>
        <taxon>Aculeata</taxon>
        <taxon>Formicoidea</taxon>
        <taxon>Formicidae</taxon>
        <taxon>Myrmicinae</taxon>
        <taxon>Mycetomoellerius</taxon>
    </lineage>
</organism>
<evidence type="ECO:0000259" key="1">
    <source>
        <dbReference type="PROSITE" id="PS50013"/>
    </source>
</evidence>
<feature type="domain" description="Chromo" evidence="1">
    <location>
        <begin position="24"/>
        <end position="50"/>
    </location>
</feature>
<evidence type="ECO:0000313" key="2">
    <source>
        <dbReference type="EMBL" id="KYQ47695.1"/>
    </source>
</evidence>
<keyword evidence="3" id="KW-1185">Reference proteome</keyword>
<dbReference type="CDD" id="cd00024">
    <property type="entry name" value="CD_CSD"/>
    <property type="match status" value="1"/>
</dbReference>
<evidence type="ECO:0000313" key="3">
    <source>
        <dbReference type="Proteomes" id="UP000075809"/>
    </source>
</evidence>
<dbReference type="GO" id="GO:0005694">
    <property type="term" value="C:chromosome"/>
    <property type="evidence" value="ECO:0007669"/>
    <property type="project" value="UniProtKB-ARBA"/>
</dbReference>
<dbReference type="AlphaFoldDB" id="A0A151WIY7"/>
<sequence>MKAIAKIIRDDGRCPKNLQTKDMYLVEKVLRKKGKEVYVKWLGFDNSHNS</sequence>
<dbReference type="PROSITE" id="PS50013">
    <property type="entry name" value="CHROMO_2"/>
    <property type="match status" value="1"/>
</dbReference>
<gene>
    <name evidence="2" type="ORF">ALC60_13272</name>
</gene>
<proteinExistence type="predicted"/>
<protein>
    <recommendedName>
        <fullName evidence="1">Chromo domain-containing protein</fullName>
    </recommendedName>
</protein>